<keyword evidence="4" id="KW-1185">Reference proteome</keyword>
<proteinExistence type="predicted"/>
<feature type="compositionally biased region" description="Polar residues" evidence="1">
    <location>
        <begin position="1"/>
        <end position="16"/>
    </location>
</feature>
<protein>
    <submittedName>
        <fullName evidence="3">Unnamed protein product</fullName>
    </submittedName>
</protein>
<sequence length="213" mass="24930">MTSNSNTIPNQDQTNKSQEDTSADVENLSIKELWKLLENWYREYCPDAYKVLRPPITTEELQELETELGMKLPADYKESLLVHNGTNFRGYPFFELHYYMCHKQVIDEWKFMKSMFEEEEEYESDLENDVPEIRDVNWSSKWIPFTEDGGGQLYFIDLDPTSVGNVGQLGSYDHETGVDSLLGKSFQEFFSNYVRDIYCGKYSIEEGGYFSKL</sequence>
<dbReference type="PANTHER" id="PTHR47432:SF1">
    <property type="entry name" value="CELL WALL ASSEMBLY REGULATOR SMI1"/>
    <property type="match status" value="1"/>
</dbReference>
<dbReference type="SUPFAM" id="SSF160631">
    <property type="entry name" value="SMI1/KNR4-like"/>
    <property type="match status" value="1"/>
</dbReference>
<reference evidence="3" key="1">
    <citation type="submission" date="2023-04" db="EMBL/GenBank/DDBJ databases">
        <title>Ambrosiozyma monospora NBRC 1965.</title>
        <authorList>
            <person name="Ichikawa N."/>
            <person name="Sato H."/>
            <person name="Tonouchi N."/>
        </authorList>
    </citation>
    <scope>NUCLEOTIDE SEQUENCE</scope>
    <source>
        <strain evidence="3">NBRC 1965</strain>
    </source>
</reference>
<dbReference type="Gene3D" id="3.40.1580.10">
    <property type="entry name" value="SMI1/KNR4-like"/>
    <property type="match status" value="1"/>
</dbReference>
<dbReference type="AlphaFoldDB" id="A0A9W7DI59"/>
<dbReference type="Proteomes" id="UP001165063">
    <property type="component" value="Unassembled WGS sequence"/>
</dbReference>
<evidence type="ECO:0000313" key="4">
    <source>
        <dbReference type="Proteomes" id="UP001165063"/>
    </source>
</evidence>
<evidence type="ECO:0000256" key="1">
    <source>
        <dbReference type="SAM" id="MobiDB-lite"/>
    </source>
</evidence>
<dbReference type="InterPro" id="IPR018958">
    <property type="entry name" value="Knr4/Smi1-like_dom"/>
</dbReference>
<dbReference type="OrthoDB" id="2788868at2759"/>
<dbReference type="EMBL" id="BSXU01000738">
    <property type="protein sequence ID" value="GMG21629.1"/>
    <property type="molecule type" value="Genomic_DNA"/>
</dbReference>
<accession>A0A9W7DI59</accession>
<gene>
    <name evidence="3" type="ORF">Amon01_000214600</name>
</gene>
<dbReference type="Pfam" id="PF09346">
    <property type="entry name" value="SMI1_KNR4"/>
    <property type="match status" value="1"/>
</dbReference>
<evidence type="ECO:0000259" key="2">
    <source>
        <dbReference type="SMART" id="SM00860"/>
    </source>
</evidence>
<dbReference type="InterPro" id="IPR037883">
    <property type="entry name" value="Knr4/Smi1-like_sf"/>
</dbReference>
<feature type="region of interest" description="Disordered" evidence="1">
    <location>
        <begin position="1"/>
        <end position="23"/>
    </location>
</feature>
<dbReference type="PANTHER" id="PTHR47432">
    <property type="entry name" value="CELL WALL ASSEMBLY REGULATOR SMI1"/>
    <property type="match status" value="1"/>
</dbReference>
<organism evidence="3 4">
    <name type="scientific">Ambrosiozyma monospora</name>
    <name type="common">Yeast</name>
    <name type="synonym">Endomycopsis monosporus</name>
    <dbReference type="NCBI Taxonomy" id="43982"/>
    <lineage>
        <taxon>Eukaryota</taxon>
        <taxon>Fungi</taxon>
        <taxon>Dikarya</taxon>
        <taxon>Ascomycota</taxon>
        <taxon>Saccharomycotina</taxon>
        <taxon>Pichiomycetes</taxon>
        <taxon>Pichiales</taxon>
        <taxon>Pichiaceae</taxon>
        <taxon>Ambrosiozyma</taxon>
    </lineage>
</organism>
<dbReference type="SMART" id="SM00860">
    <property type="entry name" value="SMI1_KNR4"/>
    <property type="match status" value="1"/>
</dbReference>
<comment type="caution">
    <text evidence="3">The sequence shown here is derived from an EMBL/GenBank/DDBJ whole genome shotgun (WGS) entry which is preliminary data.</text>
</comment>
<name>A0A9W7DI59_AMBMO</name>
<dbReference type="InterPro" id="IPR051873">
    <property type="entry name" value="KNR4/SMI1_regulator"/>
</dbReference>
<evidence type="ECO:0000313" key="3">
    <source>
        <dbReference type="EMBL" id="GMG21629.1"/>
    </source>
</evidence>
<feature type="domain" description="Knr4/Smi1-like" evidence="2">
    <location>
        <begin position="55"/>
        <end position="192"/>
    </location>
</feature>